<feature type="domain" description="Alpha-L-rhamnosidase concanavalin-like" evidence="4">
    <location>
        <begin position="262"/>
        <end position="376"/>
    </location>
</feature>
<dbReference type="InterPro" id="IPR012341">
    <property type="entry name" value="6hp_glycosidase-like_sf"/>
</dbReference>
<evidence type="ECO:0000256" key="3">
    <source>
        <dbReference type="ARBA" id="ARBA00022801"/>
    </source>
</evidence>
<dbReference type="AlphaFoldDB" id="A0A3E0DGP2"/>
<dbReference type="InterPro" id="IPR008928">
    <property type="entry name" value="6-hairpin_glycosidase_sf"/>
</dbReference>
<evidence type="ECO:0000313" key="9">
    <source>
        <dbReference type="Proteomes" id="UP000256405"/>
    </source>
</evidence>
<evidence type="ECO:0000256" key="2">
    <source>
        <dbReference type="ARBA" id="ARBA00012652"/>
    </source>
</evidence>
<dbReference type="Gene3D" id="2.60.420.10">
    <property type="entry name" value="Maltose phosphorylase, domain 3"/>
    <property type="match status" value="1"/>
</dbReference>
<feature type="domain" description="Alpha-L-rhamnosidase six-hairpin glycosidase" evidence="6">
    <location>
        <begin position="381"/>
        <end position="701"/>
    </location>
</feature>
<dbReference type="PANTHER" id="PTHR33307">
    <property type="entry name" value="ALPHA-RHAMNOSIDASE (EUROFUNG)"/>
    <property type="match status" value="1"/>
</dbReference>
<dbReference type="Pfam" id="PF05592">
    <property type="entry name" value="Bac_rhamnosid"/>
    <property type="match status" value="1"/>
</dbReference>
<dbReference type="EC" id="3.2.1.40" evidence="2"/>
<comment type="catalytic activity">
    <reaction evidence="1">
        <text>Hydrolysis of terminal non-reducing alpha-L-rhamnose residues in alpha-L-rhamnosides.</text>
        <dbReference type="EC" id="3.2.1.40"/>
    </reaction>
</comment>
<dbReference type="InterPro" id="IPR008902">
    <property type="entry name" value="Rhamnosid_concanavalin"/>
</dbReference>
<dbReference type="GO" id="GO:0030596">
    <property type="term" value="F:alpha-L-rhamnosidase activity"/>
    <property type="evidence" value="ECO:0007669"/>
    <property type="project" value="UniProtKB-EC"/>
</dbReference>
<reference evidence="8 9" key="1">
    <citation type="submission" date="2018-08" db="EMBL/GenBank/DDBJ databases">
        <title>Genomic Encyclopedia of Archaeal and Bacterial Type Strains, Phase II (KMG-II): from individual species to whole genera.</title>
        <authorList>
            <person name="Goeker M."/>
        </authorList>
    </citation>
    <scope>NUCLEOTIDE SEQUENCE [LARGE SCALE GENOMIC DNA]</scope>
    <source>
        <strain evidence="8 9">DSM 15986</strain>
    </source>
</reference>
<organism evidence="8 9">
    <name type="scientific">Algoriphagus antarcticus</name>
    <dbReference type="NCBI Taxonomy" id="238540"/>
    <lineage>
        <taxon>Bacteria</taxon>
        <taxon>Pseudomonadati</taxon>
        <taxon>Bacteroidota</taxon>
        <taxon>Cytophagia</taxon>
        <taxon>Cytophagales</taxon>
        <taxon>Cyclobacteriaceae</taxon>
        <taxon>Algoriphagus</taxon>
    </lineage>
</organism>
<dbReference type="InterPro" id="IPR035396">
    <property type="entry name" value="Bac_rhamnosid6H"/>
</dbReference>
<dbReference type="InterPro" id="IPR035398">
    <property type="entry name" value="Bac_rhamnosid_C"/>
</dbReference>
<gene>
    <name evidence="8" type="ORF">C8N25_12414</name>
</gene>
<dbReference type="SUPFAM" id="SSF48208">
    <property type="entry name" value="Six-hairpin glycosidases"/>
    <property type="match status" value="1"/>
</dbReference>
<dbReference type="Proteomes" id="UP000256405">
    <property type="component" value="Unassembled WGS sequence"/>
</dbReference>
<sequence>MNDLQLMVTKANSVCWSLMLLVAFSCQEPSLKVPDCGLCSETGAEWLEDEKPLPEYDSLFYEARPAPLFRKEFTVEAEIDSAILFITAAGYYKATVNGDTIGNSVLDPAWTDYSKRIYYSRYTLTDKIQQGANSLGVTLGNGFYNPLPLRKWGRRNPREDLTVGKPTFMARLVVYYPNGRTEEVKTDASWKYEYGPLVKNSVYIGAVYDQRKEWEGWQLPGFNDDSWRPVQVGNGPGGELQPTFFPPVRIMEEINPIAVSTLHNGKHMVDMGVNFTGTYRIRLPANEGDTITFRFGERVYENGTLNPMTTVVGQIKKEGVGGPGAPAIAWQTDSYISGKKEAYFTPDFVYRTYRYMEIDGLKEQPSLSDIQGLFIYSDVPKKSSFTSSNALLNDIQGAVKRTFLSNLVSVQSDCAVREKFGYGGDLNATSESFIYNFDMQDFYRKTVYDWVDAMNDSTFVDTAPFSGIQYCGISWESAYIITQYNLYLYYNDLDIVKELYELNKKWMEKAARIHPEGLVDDGLADHESLEPVPVELTGTGHYLQCANIMSKFASLMGDRENEQKYTLLAAKLKSILKETFWDHAVDSPINRQTLFSTLLTHEVIPEADMERAKDSLLLAVKNGPSGHFNTGIFGTKYILETLSSTVSPNEVYKVVNSSAYPGWGHMIDSGATTLWETWKESDNTFTNCHPMFGTVTEWFYRWLGGIRPDPSNPGFKEFTLAPRVPVGLDYISCVYDSPYGEIVSNWKRGADESVNYEMKIPKGSSANVSLTIDPSQKLSIKKKGDGFKPENIKGLESGEFKLGEGEYFISISN</sequence>
<evidence type="ECO:0000256" key="1">
    <source>
        <dbReference type="ARBA" id="ARBA00001445"/>
    </source>
</evidence>
<accession>A0A3E0DGP2</accession>
<dbReference type="Pfam" id="PF08531">
    <property type="entry name" value="Bac_rhamnosid_N"/>
    <property type="match status" value="1"/>
</dbReference>
<dbReference type="Gene3D" id="2.60.120.260">
    <property type="entry name" value="Galactose-binding domain-like"/>
    <property type="match status" value="2"/>
</dbReference>
<name>A0A3E0DGP2_9BACT</name>
<dbReference type="Gene3D" id="1.50.10.10">
    <property type="match status" value="1"/>
</dbReference>
<keyword evidence="9" id="KW-1185">Reference proteome</keyword>
<evidence type="ECO:0000259" key="6">
    <source>
        <dbReference type="Pfam" id="PF17389"/>
    </source>
</evidence>
<evidence type="ECO:0000313" key="8">
    <source>
        <dbReference type="EMBL" id="REG81858.1"/>
    </source>
</evidence>
<dbReference type="RefSeq" id="WP_240511013.1">
    <property type="nucleotide sequence ID" value="NZ_MSSW01000076.1"/>
</dbReference>
<evidence type="ECO:0000259" key="4">
    <source>
        <dbReference type="Pfam" id="PF05592"/>
    </source>
</evidence>
<dbReference type="InterPro" id="IPR013737">
    <property type="entry name" value="Bac_rhamnosid_N"/>
</dbReference>
<dbReference type="Pfam" id="PF17390">
    <property type="entry name" value="Bac_rhamnosid_C"/>
    <property type="match status" value="1"/>
</dbReference>
<dbReference type="Pfam" id="PF17389">
    <property type="entry name" value="Bac_rhamnosid6H"/>
    <property type="match status" value="1"/>
</dbReference>
<dbReference type="PANTHER" id="PTHR33307:SF6">
    <property type="entry name" value="ALPHA-RHAMNOSIDASE (EUROFUNG)-RELATED"/>
    <property type="match status" value="1"/>
</dbReference>
<keyword evidence="3" id="KW-0378">Hydrolase</keyword>
<evidence type="ECO:0000259" key="5">
    <source>
        <dbReference type="Pfam" id="PF08531"/>
    </source>
</evidence>
<protein>
    <recommendedName>
        <fullName evidence="2">alpha-L-rhamnosidase</fullName>
        <ecNumber evidence="2">3.2.1.40</ecNumber>
    </recommendedName>
</protein>
<dbReference type="GO" id="GO:0005975">
    <property type="term" value="P:carbohydrate metabolic process"/>
    <property type="evidence" value="ECO:0007669"/>
    <property type="project" value="InterPro"/>
</dbReference>
<dbReference type="InterPro" id="IPR016007">
    <property type="entry name" value="Alpha_rhamnosid"/>
</dbReference>
<proteinExistence type="predicted"/>
<feature type="domain" description="Bacterial alpha-L-rhamnosidase N-terminal" evidence="5">
    <location>
        <begin position="78"/>
        <end position="252"/>
    </location>
</feature>
<dbReference type="EMBL" id="QUNF01000024">
    <property type="protein sequence ID" value="REG81858.1"/>
    <property type="molecule type" value="Genomic_DNA"/>
</dbReference>
<comment type="caution">
    <text evidence="8">The sequence shown here is derived from an EMBL/GenBank/DDBJ whole genome shotgun (WGS) entry which is preliminary data.</text>
</comment>
<feature type="domain" description="Alpha-L-rhamnosidase C-terminal" evidence="7">
    <location>
        <begin position="705"/>
        <end position="783"/>
    </location>
</feature>
<evidence type="ECO:0000259" key="7">
    <source>
        <dbReference type="Pfam" id="PF17390"/>
    </source>
</evidence>